<dbReference type="Pfam" id="PF01551">
    <property type="entry name" value="Peptidase_M23"/>
    <property type="match status" value="1"/>
</dbReference>
<dbReference type="GO" id="GO:0004222">
    <property type="term" value="F:metalloendopeptidase activity"/>
    <property type="evidence" value="ECO:0007669"/>
    <property type="project" value="TreeGrafter"/>
</dbReference>
<keyword evidence="8" id="KW-0812">Transmembrane</keyword>
<dbReference type="PANTHER" id="PTHR21666">
    <property type="entry name" value="PEPTIDASE-RELATED"/>
    <property type="match status" value="1"/>
</dbReference>
<keyword evidence="4 10" id="KW-0378">Hydrolase</keyword>
<keyword evidence="8" id="KW-0472">Membrane</keyword>
<keyword evidence="2" id="KW-0645">Protease</keyword>
<feature type="compositionally biased region" description="Low complexity" evidence="7">
    <location>
        <begin position="130"/>
        <end position="142"/>
    </location>
</feature>
<keyword evidence="11" id="KW-1185">Reference proteome</keyword>
<protein>
    <submittedName>
        <fullName evidence="10">Murein DD-endopeptidase MepM and murein hydrolase activator NlpD, contain LysM domain</fullName>
    </submittedName>
</protein>
<evidence type="ECO:0000256" key="7">
    <source>
        <dbReference type="SAM" id="MobiDB-lite"/>
    </source>
</evidence>
<dbReference type="InterPro" id="IPR016047">
    <property type="entry name" value="M23ase_b-sheet_dom"/>
</dbReference>
<feature type="transmembrane region" description="Helical" evidence="8">
    <location>
        <begin position="16"/>
        <end position="37"/>
    </location>
</feature>
<keyword evidence="3" id="KW-0479">Metal-binding</keyword>
<keyword evidence="8" id="KW-1133">Transmembrane helix</keyword>
<evidence type="ECO:0000256" key="8">
    <source>
        <dbReference type="SAM" id="Phobius"/>
    </source>
</evidence>
<comment type="cofactor">
    <cofactor evidence="1">
        <name>Zn(2+)</name>
        <dbReference type="ChEBI" id="CHEBI:29105"/>
    </cofactor>
</comment>
<dbReference type="FunFam" id="2.70.70.10:FF:000006">
    <property type="entry name" value="M23 family peptidase"/>
    <property type="match status" value="1"/>
</dbReference>
<evidence type="ECO:0000313" key="10">
    <source>
        <dbReference type="EMBL" id="SFT90225.1"/>
    </source>
</evidence>
<dbReference type="GO" id="GO:0046872">
    <property type="term" value="F:metal ion binding"/>
    <property type="evidence" value="ECO:0007669"/>
    <property type="project" value="UniProtKB-KW"/>
</dbReference>
<evidence type="ECO:0000256" key="4">
    <source>
        <dbReference type="ARBA" id="ARBA00022801"/>
    </source>
</evidence>
<dbReference type="Proteomes" id="UP000183371">
    <property type="component" value="Unassembled WGS sequence"/>
</dbReference>
<sequence length="407" mass="44144">MWLSRITSELRSIPPVAYWISGLAATAVVSAVLASSFQQSLSEIRLNSTLSREIALRENYESEIRDLKFQLGELRGRMDQDASGLSAPARKQQELLLRQFREIEALVTLAEQSNLVLSAIPPSPKRKPLKSATPAAPTASLSYAPQQNSSAPLDILSTLSGKKTAAEQQAATHKDFYSKQAQGQLLLTAYTQAALDDIKRANTLLKKAGVSQPAFVTPRSSAGGIYQDIGTADLDSSMIAARRIIEQRIELNAKVDALPFGRPLNSFNISSPYGARTDPFLGKPAIHTGLDFKASRGTPVKATGAGIVSLSRYNGGYGLSVEIVHDNGLITRYAHMQKLLVSEGQRVNMGDMVGTVGNTGRSTGPHLHYEVRLNGKPINPMRFIRTGDRLAAIFRPKQQTKVALNLP</sequence>
<accession>A0A1I7BSQ5</accession>
<evidence type="ECO:0000313" key="11">
    <source>
        <dbReference type="Proteomes" id="UP000183371"/>
    </source>
</evidence>
<evidence type="ECO:0000259" key="9">
    <source>
        <dbReference type="Pfam" id="PF01551"/>
    </source>
</evidence>
<evidence type="ECO:0000256" key="3">
    <source>
        <dbReference type="ARBA" id="ARBA00022723"/>
    </source>
</evidence>
<dbReference type="AlphaFoldDB" id="A0A1I7BSQ5"/>
<evidence type="ECO:0000256" key="6">
    <source>
        <dbReference type="ARBA" id="ARBA00023049"/>
    </source>
</evidence>
<dbReference type="EMBL" id="FPBD01000004">
    <property type="protein sequence ID" value="SFT90225.1"/>
    <property type="molecule type" value="Genomic_DNA"/>
</dbReference>
<dbReference type="SUPFAM" id="SSF51261">
    <property type="entry name" value="Duplicated hybrid motif"/>
    <property type="match status" value="1"/>
</dbReference>
<dbReference type="GO" id="GO:0006508">
    <property type="term" value="P:proteolysis"/>
    <property type="evidence" value="ECO:0007669"/>
    <property type="project" value="UniProtKB-KW"/>
</dbReference>
<dbReference type="InterPro" id="IPR050570">
    <property type="entry name" value="Cell_wall_metabolism_enzyme"/>
</dbReference>
<dbReference type="InterPro" id="IPR011055">
    <property type="entry name" value="Dup_hybrid_motif"/>
</dbReference>
<dbReference type="PANTHER" id="PTHR21666:SF288">
    <property type="entry name" value="CELL DIVISION PROTEIN YTFB"/>
    <property type="match status" value="1"/>
</dbReference>
<gene>
    <name evidence="10" type="ORF">SAMN05444141_104275</name>
</gene>
<evidence type="ECO:0000256" key="2">
    <source>
        <dbReference type="ARBA" id="ARBA00022670"/>
    </source>
</evidence>
<keyword evidence="5" id="KW-0862">Zinc</keyword>
<reference evidence="11" key="1">
    <citation type="submission" date="2016-10" db="EMBL/GenBank/DDBJ databases">
        <authorList>
            <person name="Varghese N."/>
            <person name="Submissions S."/>
        </authorList>
    </citation>
    <scope>NUCLEOTIDE SEQUENCE [LARGE SCALE GENOMIC DNA]</scope>
    <source>
        <strain evidence="11">DSM 17465</strain>
    </source>
</reference>
<evidence type="ECO:0000256" key="5">
    <source>
        <dbReference type="ARBA" id="ARBA00022833"/>
    </source>
</evidence>
<keyword evidence="6" id="KW-0482">Metalloprotease</keyword>
<feature type="domain" description="M23ase beta-sheet core" evidence="9">
    <location>
        <begin position="286"/>
        <end position="380"/>
    </location>
</feature>
<dbReference type="CDD" id="cd12797">
    <property type="entry name" value="M23_peptidase"/>
    <property type="match status" value="1"/>
</dbReference>
<feature type="region of interest" description="Disordered" evidence="7">
    <location>
        <begin position="120"/>
        <end position="147"/>
    </location>
</feature>
<dbReference type="RefSeq" id="WP_083416988.1">
    <property type="nucleotide sequence ID" value="NZ_FPBD01000004.1"/>
</dbReference>
<organism evidence="10 11">
    <name type="scientific">Pseudovibrio denitrificans</name>
    <dbReference type="NCBI Taxonomy" id="258256"/>
    <lineage>
        <taxon>Bacteria</taxon>
        <taxon>Pseudomonadati</taxon>
        <taxon>Pseudomonadota</taxon>
        <taxon>Alphaproteobacteria</taxon>
        <taxon>Hyphomicrobiales</taxon>
        <taxon>Stappiaceae</taxon>
        <taxon>Pseudovibrio</taxon>
    </lineage>
</organism>
<proteinExistence type="predicted"/>
<evidence type="ECO:0000256" key="1">
    <source>
        <dbReference type="ARBA" id="ARBA00001947"/>
    </source>
</evidence>
<dbReference type="Gene3D" id="2.70.70.10">
    <property type="entry name" value="Glucose Permease (Domain IIA)"/>
    <property type="match status" value="1"/>
</dbReference>
<name>A0A1I7BSQ5_9HYPH</name>